<dbReference type="Proteomes" id="UP000294743">
    <property type="component" value="Unassembled WGS sequence"/>
</dbReference>
<dbReference type="OrthoDB" id="511027at2"/>
<accession>A0A4R7ZS13</accession>
<sequence length="288" mass="33317">MRIKHIETKQEIEQVTHMKASSDDQNQFLVEQLENHTIDLNQVMIAVLHNKVVARALCMKHGMYLLTFEDEIQYDDAIYFLQACISKVEQKEIELHLYSDKQNYQFTFDALISAGFNVQQEKYSYTLHPTINSHTLLAYPCSNHNKQTWVDMFIRVGSNHLDASMQRDMDRYGIKRASEILYEVLLVNQPDEAAWLCAQVDGHCVGFVIVSQLTRTQAGISYIGVFPEYRGKHYATMLLLIASNYCVEHGYDLLIADTDIHNIPMQHALKYANFTYSCKEVVLVYNED</sequence>
<protein>
    <submittedName>
        <fullName evidence="2">Acetyltransferase (GNAT) family protein</fullName>
    </submittedName>
</protein>
<reference evidence="2 3" key="1">
    <citation type="submission" date="2019-03" db="EMBL/GenBank/DDBJ databases">
        <title>Genomic Encyclopedia of Type Strains, Phase IV (KMG-IV): sequencing the most valuable type-strain genomes for metagenomic binning, comparative biology and taxonomic classification.</title>
        <authorList>
            <person name="Goeker M."/>
        </authorList>
    </citation>
    <scope>NUCLEOTIDE SEQUENCE [LARGE SCALE GENOMIC DNA]</scope>
    <source>
        <strain evidence="2 3">DSM 28867</strain>
    </source>
</reference>
<dbReference type="SUPFAM" id="SSF55729">
    <property type="entry name" value="Acyl-CoA N-acyltransferases (Nat)"/>
    <property type="match status" value="1"/>
</dbReference>
<dbReference type="Pfam" id="PF00583">
    <property type="entry name" value="Acetyltransf_1"/>
    <property type="match status" value="1"/>
</dbReference>
<name>A0A4R7ZS13_9FIRM</name>
<dbReference type="PROSITE" id="PS51186">
    <property type="entry name" value="GNAT"/>
    <property type="match status" value="1"/>
</dbReference>
<evidence type="ECO:0000313" key="2">
    <source>
        <dbReference type="EMBL" id="TDW20783.1"/>
    </source>
</evidence>
<organism evidence="2 3">
    <name type="scientific">Breznakia blatticola</name>
    <dbReference type="NCBI Taxonomy" id="1754012"/>
    <lineage>
        <taxon>Bacteria</taxon>
        <taxon>Bacillati</taxon>
        <taxon>Bacillota</taxon>
        <taxon>Erysipelotrichia</taxon>
        <taxon>Erysipelotrichales</taxon>
        <taxon>Erysipelotrichaceae</taxon>
        <taxon>Breznakia</taxon>
    </lineage>
</organism>
<keyword evidence="3" id="KW-1185">Reference proteome</keyword>
<dbReference type="InterPro" id="IPR016181">
    <property type="entry name" value="Acyl_CoA_acyltransferase"/>
</dbReference>
<dbReference type="RefSeq" id="WP_134168827.1">
    <property type="nucleotide sequence ID" value="NZ_SODD01000010.1"/>
</dbReference>
<gene>
    <name evidence="2" type="ORF">EDD63_1103</name>
</gene>
<feature type="domain" description="N-acetyltransferase" evidence="1">
    <location>
        <begin position="152"/>
        <end position="288"/>
    </location>
</feature>
<dbReference type="InterPro" id="IPR000182">
    <property type="entry name" value="GNAT_dom"/>
</dbReference>
<evidence type="ECO:0000313" key="3">
    <source>
        <dbReference type="Proteomes" id="UP000294743"/>
    </source>
</evidence>
<dbReference type="GO" id="GO:0016747">
    <property type="term" value="F:acyltransferase activity, transferring groups other than amino-acyl groups"/>
    <property type="evidence" value="ECO:0007669"/>
    <property type="project" value="InterPro"/>
</dbReference>
<keyword evidence="2" id="KW-0808">Transferase</keyword>
<comment type="caution">
    <text evidence="2">The sequence shown here is derived from an EMBL/GenBank/DDBJ whole genome shotgun (WGS) entry which is preliminary data.</text>
</comment>
<evidence type="ECO:0000259" key="1">
    <source>
        <dbReference type="PROSITE" id="PS51186"/>
    </source>
</evidence>
<dbReference type="CDD" id="cd04301">
    <property type="entry name" value="NAT_SF"/>
    <property type="match status" value="1"/>
</dbReference>
<dbReference type="Gene3D" id="3.40.630.30">
    <property type="match status" value="1"/>
</dbReference>
<dbReference type="AlphaFoldDB" id="A0A4R7ZS13"/>
<proteinExistence type="predicted"/>
<dbReference type="EMBL" id="SODD01000010">
    <property type="protein sequence ID" value="TDW20783.1"/>
    <property type="molecule type" value="Genomic_DNA"/>
</dbReference>